<name>A0A8E7EKZ7_9EURY</name>
<dbReference type="AlphaFoldDB" id="A0A8E7EKZ7"/>
<keyword evidence="2" id="KW-1185">Reference proteome</keyword>
<evidence type="ECO:0000313" key="1">
    <source>
        <dbReference type="EMBL" id="QVV90271.1"/>
    </source>
</evidence>
<evidence type="ECO:0000313" key="2">
    <source>
        <dbReference type="Proteomes" id="UP000680656"/>
    </source>
</evidence>
<sequence>MSSLIVVEVSLVHSDDDTGQSFSWIEKRVQDLLSGVTRRYDSLTQKTPKITRLYDDLIKRGESFLKKDPITWKTPDSARKAMESLFRKAERFKIVLVQILLEEHEIKLMEETYLNEIQRYLSGLSDEHLMSVENQQYVAFSQKVMRISDVESLSDRILQYKTLIPELALLYHTSRQKRPLIHNRINELKKELASLELKQVSMQDLEIIHSFTKEISKIFGHGDVNLQETQLIEIDARISAFSHQISGFEHTDMGDLKKSDIETSLNKVLITKEASKDLLVLEADFFHGRIRFLDYDNTEDDDYEPVDKDLPSERLALQRDNLQLEYGLLKEKIPEKTVIRQELDEMIQSLSVDPDAGALLDAAMILFHDPFPELRELAVIRRQYDTYFLQKKRKSLSDDEWERVIMALNNHLQVMGYRVHLKKMNHLRDAFRKASIEIGTPLPHYSVMISVNPLDELVFRMVRVVDGLDMNEFDPDRIQENDVTSSKAWSDDFDSLTNELKDENIVLIERLRKNPEEVPIHQVTRFDLLTDDYIS</sequence>
<dbReference type="EMBL" id="CP075546">
    <property type="protein sequence ID" value="QVV90271.1"/>
    <property type="molecule type" value="Genomic_DNA"/>
</dbReference>
<organism evidence="1 2">
    <name type="scientific">Methanospirillum purgamenti</name>
    <dbReference type="NCBI Taxonomy" id="2834276"/>
    <lineage>
        <taxon>Archaea</taxon>
        <taxon>Methanobacteriati</taxon>
        <taxon>Methanobacteriota</taxon>
        <taxon>Stenosarchaea group</taxon>
        <taxon>Methanomicrobia</taxon>
        <taxon>Methanomicrobiales</taxon>
        <taxon>Methanospirillaceae</taxon>
        <taxon>Methanospirillum</taxon>
    </lineage>
</organism>
<dbReference type="Proteomes" id="UP000680656">
    <property type="component" value="Chromosome"/>
</dbReference>
<dbReference type="KEGG" id="mrtj:KHC33_07260"/>
<proteinExistence type="predicted"/>
<accession>A0A8E7EKZ7</accession>
<dbReference type="GeneID" id="65096970"/>
<gene>
    <name evidence="1" type="ORF">KHC33_07260</name>
</gene>
<dbReference type="RefSeq" id="WP_214421042.1">
    <property type="nucleotide sequence ID" value="NZ_CP075546.1"/>
</dbReference>
<reference evidence="1 2" key="1">
    <citation type="submission" date="2021-05" db="EMBL/GenBank/DDBJ databases">
        <title>A novel Methanospirillum isolate from a pyrite-forming mixed culture.</title>
        <authorList>
            <person name="Bunk B."/>
            <person name="Sproer C."/>
            <person name="Spring S."/>
            <person name="Pester M."/>
        </authorList>
    </citation>
    <scope>NUCLEOTIDE SEQUENCE [LARGE SCALE GENOMIC DNA]</scope>
    <source>
        <strain evidence="1 2">J.3.6.1-F.2.7.3</strain>
    </source>
</reference>
<protein>
    <submittedName>
        <fullName evidence="1">Uncharacterized protein</fullName>
    </submittedName>
</protein>